<dbReference type="OrthoDB" id="3507586at2"/>
<dbReference type="EMBL" id="JYJG01000330">
    <property type="protein sequence ID" value="KJK42752.1"/>
    <property type="molecule type" value="Genomic_DNA"/>
</dbReference>
<dbReference type="PANTHER" id="PTHR43329">
    <property type="entry name" value="EPOXIDE HYDROLASE"/>
    <property type="match status" value="1"/>
</dbReference>
<accession>A0A0F0GLA4</accession>
<keyword evidence="5" id="KW-1185">Reference proteome</keyword>
<gene>
    <name evidence="4" type="ORF">UK23_35890</name>
</gene>
<keyword evidence="2" id="KW-0732">Signal</keyword>
<dbReference type="PRINTS" id="PR00111">
    <property type="entry name" value="ABHYDROLASE"/>
</dbReference>
<dbReference type="AlphaFoldDB" id="A0A0F0GLA4"/>
<evidence type="ECO:0000256" key="1">
    <source>
        <dbReference type="ARBA" id="ARBA00022801"/>
    </source>
</evidence>
<dbReference type="InterPro" id="IPR000639">
    <property type="entry name" value="Epox_hydrolase-like"/>
</dbReference>
<dbReference type="Proteomes" id="UP000033393">
    <property type="component" value="Unassembled WGS sequence"/>
</dbReference>
<evidence type="ECO:0000256" key="2">
    <source>
        <dbReference type="SAM" id="SignalP"/>
    </source>
</evidence>
<organism evidence="4 5">
    <name type="scientific">Lentzea aerocolonigenes</name>
    <name type="common">Lechevalieria aerocolonigenes</name>
    <name type="synonym">Saccharothrix aerocolonigenes</name>
    <dbReference type="NCBI Taxonomy" id="68170"/>
    <lineage>
        <taxon>Bacteria</taxon>
        <taxon>Bacillati</taxon>
        <taxon>Actinomycetota</taxon>
        <taxon>Actinomycetes</taxon>
        <taxon>Pseudonocardiales</taxon>
        <taxon>Pseudonocardiaceae</taxon>
        <taxon>Lentzea</taxon>
    </lineage>
</organism>
<evidence type="ECO:0000259" key="3">
    <source>
        <dbReference type="Pfam" id="PF00561"/>
    </source>
</evidence>
<evidence type="ECO:0000313" key="4">
    <source>
        <dbReference type="EMBL" id="KJK42752.1"/>
    </source>
</evidence>
<proteinExistence type="predicted"/>
<sequence length="320" mass="35296">MGAPRMSELNRRSMFALTAGIAAMSAADTGVASADNNNHEADLPGFKHNYAQVNGVRLHYVTGGRGEPLVLLPGWPQTWWEYSKIMPALATKFRVIVVDLRGMGGSSKPEGGYDKKTMATDIHELVRKLGYENVNIAGHDIGSQVAFSFAANFPQATRKVALLDVLHPDEHYYEMPLLPRPGGFSLWWFAFNQVQTLPEQLLAGRFRFLLDWLFANTAFNPAAIDERSRQIYARAYNSPDAIRAGNGWYKAFHQDIADGRTYAKLTPPVLGLASVLSHDQMAAALPDLATTFKTVAINAGHWLSEEAPDDVARELTAFFG</sequence>
<feature type="domain" description="AB hydrolase-1" evidence="3">
    <location>
        <begin position="68"/>
        <end position="308"/>
    </location>
</feature>
<dbReference type="InterPro" id="IPR000073">
    <property type="entry name" value="AB_hydrolase_1"/>
</dbReference>
<dbReference type="PRINTS" id="PR00412">
    <property type="entry name" value="EPOXHYDRLASE"/>
</dbReference>
<comment type="caution">
    <text evidence="4">The sequence shown here is derived from an EMBL/GenBank/DDBJ whole genome shotgun (WGS) entry which is preliminary data.</text>
</comment>
<dbReference type="InterPro" id="IPR029058">
    <property type="entry name" value="AB_hydrolase_fold"/>
</dbReference>
<feature type="chain" id="PRO_5002440990" evidence="2">
    <location>
        <begin position="35"/>
        <end position="320"/>
    </location>
</feature>
<keyword evidence="1 4" id="KW-0378">Hydrolase</keyword>
<reference evidence="4 5" key="1">
    <citation type="submission" date="2015-02" db="EMBL/GenBank/DDBJ databases">
        <authorList>
            <person name="Ju K.-S."/>
            <person name="Doroghazi J.R."/>
            <person name="Metcalf W."/>
        </authorList>
    </citation>
    <scope>NUCLEOTIDE SEQUENCE [LARGE SCALE GENOMIC DNA]</scope>
    <source>
        <strain evidence="4 5">NRRL B-16140</strain>
    </source>
</reference>
<dbReference type="Pfam" id="PF00561">
    <property type="entry name" value="Abhydrolase_1"/>
    <property type="match status" value="1"/>
</dbReference>
<dbReference type="STRING" id="68170.GCA_000974445_06597"/>
<dbReference type="Gene3D" id="3.40.50.1820">
    <property type="entry name" value="alpha/beta hydrolase"/>
    <property type="match status" value="1"/>
</dbReference>
<dbReference type="PATRIC" id="fig|68170.10.peg.9327"/>
<name>A0A0F0GLA4_LENAE</name>
<protein>
    <submittedName>
        <fullName evidence="4">Alpha/beta hydrolase</fullName>
    </submittedName>
</protein>
<dbReference type="GO" id="GO:0016787">
    <property type="term" value="F:hydrolase activity"/>
    <property type="evidence" value="ECO:0007669"/>
    <property type="project" value="UniProtKB-KW"/>
</dbReference>
<evidence type="ECO:0000313" key="5">
    <source>
        <dbReference type="Proteomes" id="UP000033393"/>
    </source>
</evidence>
<dbReference type="SUPFAM" id="SSF53474">
    <property type="entry name" value="alpha/beta-Hydrolases"/>
    <property type="match status" value="1"/>
</dbReference>
<feature type="signal peptide" evidence="2">
    <location>
        <begin position="1"/>
        <end position="34"/>
    </location>
</feature>